<dbReference type="KEGG" id="vg:26796788"/>
<sequence>MAVAKGKAFLAVNADTVEVSALAGYITNLSAKVGMDVNTGPVLRFAHDRLSERFDAYMSVVAPAAPGQFHHVYDWNRIGVPQAQLWKNVLRGRGNERFASFEFRASVLPVPLPEGDKVPFRRKHRFIYKAMVMEYNMAVTIRPKRAKMLAFPVDDRIIFTKGPVQVQNPGGAATTGAFTAAWTSWWSGAGAEQVFNNEIRRTLENDFSEKAMAKFIRRFKPARKKVTKLSIADNNAAFANGAKLAEEFLAERNRKNAARRRTNDEL</sequence>
<dbReference type="EMBL" id="KM652554">
    <property type="protein sequence ID" value="AIW02557.1"/>
    <property type="molecule type" value="Genomic_DNA"/>
</dbReference>
<dbReference type="GeneID" id="26796788"/>
<dbReference type="OrthoDB" id="8325at10239"/>
<name>A0A0A0RQG7_9CAUD</name>
<evidence type="ECO:0000313" key="1">
    <source>
        <dbReference type="EMBL" id="AIW02557.1"/>
    </source>
</evidence>
<gene>
    <name evidence="1" type="primary">59</name>
    <name evidence="1" type="ORF">PBI_JAY2JAY_59</name>
</gene>
<organism evidence="1 2">
    <name type="scientific">Streptomyces phage Jay2Jay</name>
    <dbReference type="NCBI Taxonomy" id="1556290"/>
    <lineage>
        <taxon>Viruses</taxon>
        <taxon>Duplodnaviria</taxon>
        <taxon>Heunggongvirae</taxon>
        <taxon>Uroviricota</taxon>
        <taxon>Caudoviricetes</taxon>
        <taxon>Stanwilliamsviridae</taxon>
        <taxon>Boydwoodruffvirinae</taxon>
        <taxon>Samistivirus</taxon>
        <taxon>Samistivirus jay2jay</taxon>
    </lineage>
</organism>
<accession>A0A0A0RQG7</accession>
<dbReference type="Proteomes" id="UP000030200">
    <property type="component" value="Segment"/>
</dbReference>
<dbReference type="RefSeq" id="YP_009225784.1">
    <property type="nucleotide sequence ID" value="NC_029098.1"/>
</dbReference>
<reference evidence="1 2" key="1">
    <citation type="submission" date="2014-09" db="EMBL/GenBank/DDBJ databases">
        <authorList>
            <person name="Gicewicz E.A."/>
            <person name="Hiryak K.M."/>
            <person name="Horoschock A.N."/>
            <person name="Kneeream E.R."/>
            <person name="Luchetta J."/>
            <person name="Mikolon A.R."/>
            <person name="Smith S.N."/>
            <person name="Svintozelskiy S."/>
            <person name="Yucha M.L."/>
            <person name="Manna D.P."/>
            <person name="Pidcock K.A."/>
            <person name="Laing C.E."/>
            <person name="Schaff J.E."/>
            <person name="Dashiell C.L."/>
            <person name="Macialek J.A."/>
            <person name="Anders K.R."/>
            <person name="Braun M.A."/>
            <person name="Delesalle V.A."/>
            <person name="Hughes L.E."/>
            <person name="Ware V.C."/>
            <person name="Bradley K.W."/>
            <person name="Barker L.P."/>
            <person name="Asai D.J."/>
            <person name="Bowman C.A."/>
            <person name="Russell D.A."/>
            <person name="Pope W.H."/>
            <person name="Jacobs-Sera D."/>
            <person name="Hendrix R.W."/>
            <person name="Hatfull G.F."/>
        </authorList>
    </citation>
    <scope>NUCLEOTIDE SEQUENCE [LARGE SCALE GENOMIC DNA]</scope>
</reference>
<evidence type="ECO:0000313" key="2">
    <source>
        <dbReference type="Proteomes" id="UP000030200"/>
    </source>
</evidence>
<keyword evidence="2" id="KW-1185">Reference proteome</keyword>
<protein>
    <submittedName>
        <fullName evidence="1">Uncharacterized protein</fullName>
    </submittedName>
</protein>
<proteinExistence type="predicted"/>